<protein>
    <submittedName>
        <fullName evidence="2">Uncharacterized protein</fullName>
    </submittedName>
</protein>
<evidence type="ECO:0000256" key="1">
    <source>
        <dbReference type="SAM" id="Coils"/>
    </source>
</evidence>
<dbReference type="STRING" id="734.B0187_06280"/>
<sequence length="222" mass="25596">MSKLNLFEKEKNAFFEQEKIVKANQSELEKNKNVLTALNNELAELNKKAQAKIDQSQRLSADEYVQLKNGNNEITARIEYYQALIEEQESELQEQKETLLKLQREARLTRSHILAQAGEEQLNAFLSEHKQALAEIFRNLKHGGKFQQNPNFSTISEEQAIFDYIKSKLTACTDTNLPLEPEFNLHSPLLVGFEPISPFKKHAQSFQQRQPKGFQALMAQFN</sequence>
<feature type="coiled-coil region" evidence="1">
    <location>
        <begin position="21"/>
        <end position="105"/>
    </location>
</feature>
<dbReference type="RefSeq" id="WP_078237011.1">
    <property type="nucleotide sequence ID" value="NZ_MUYA01000008.1"/>
</dbReference>
<evidence type="ECO:0000313" key="2">
    <source>
        <dbReference type="EMBL" id="OOR98866.1"/>
    </source>
</evidence>
<evidence type="ECO:0000313" key="3">
    <source>
        <dbReference type="Proteomes" id="UP000190867"/>
    </source>
</evidence>
<keyword evidence="3" id="KW-1185">Reference proteome</keyword>
<gene>
    <name evidence="2" type="ORF">B0187_06280</name>
</gene>
<keyword evidence="1" id="KW-0175">Coiled coil</keyword>
<dbReference type="Proteomes" id="UP000190867">
    <property type="component" value="Unassembled WGS sequence"/>
</dbReference>
<name>A0A1T0ARS4_9PAST</name>
<dbReference type="EMBL" id="MUYA01000008">
    <property type="protein sequence ID" value="OOR98866.1"/>
    <property type="molecule type" value="Genomic_DNA"/>
</dbReference>
<proteinExistence type="predicted"/>
<comment type="caution">
    <text evidence="2">The sequence shown here is derived from an EMBL/GenBank/DDBJ whole genome shotgun (WGS) entry which is preliminary data.</text>
</comment>
<reference evidence="2 3" key="1">
    <citation type="submission" date="2017-02" db="EMBL/GenBank/DDBJ databases">
        <title>Draft genome sequence of Haemophilus paracuniculus CCUG 43573 type strain.</title>
        <authorList>
            <person name="Engstrom-Jakobsson H."/>
            <person name="Salva-Serra F."/>
            <person name="Thorell K."/>
            <person name="Gonzales-Siles L."/>
            <person name="Karlsson R."/>
            <person name="Boulund F."/>
            <person name="Engstrand L."/>
            <person name="Kristiansson E."/>
            <person name="Moore E."/>
        </authorList>
    </citation>
    <scope>NUCLEOTIDE SEQUENCE [LARGE SCALE GENOMIC DNA]</scope>
    <source>
        <strain evidence="2 3">CCUG 43573</strain>
    </source>
</reference>
<organism evidence="2 3">
    <name type="scientific">Haemophilus paracuniculus</name>
    <dbReference type="NCBI Taxonomy" id="734"/>
    <lineage>
        <taxon>Bacteria</taxon>
        <taxon>Pseudomonadati</taxon>
        <taxon>Pseudomonadota</taxon>
        <taxon>Gammaproteobacteria</taxon>
        <taxon>Pasteurellales</taxon>
        <taxon>Pasteurellaceae</taxon>
        <taxon>Haemophilus</taxon>
    </lineage>
</organism>
<dbReference type="AlphaFoldDB" id="A0A1T0ARS4"/>
<accession>A0A1T0ARS4</accession>